<gene>
    <name evidence="4" type="ORF">METZ01_LOCUS219489</name>
</gene>
<keyword evidence="2" id="KW-1133">Transmembrane helix</keyword>
<dbReference type="Pfam" id="PF01145">
    <property type="entry name" value="Band_7"/>
    <property type="match status" value="1"/>
</dbReference>
<dbReference type="InterPro" id="IPR036013">
    <property type="entry name" value="Band_7/SPFH_dom_sf"/>
</dbReference>
<comment type="similarity">
    <text evidence="1">Belongs to the band 7/mec-2 family.</text>
</comment>
<feature type="transmembrane region" description="Helical" evidence="2">
    <location>
        <begin position="12"/>
        <end position="31"/>
    </location>
</feature>
<evidence type="ECO:0000256" key="1">
    <source>
        <dbReference type="ARBA" id="ARBA00008164"/>
    </source>
</evidence>
<name>A0A382FVP7_9ZZZZ</name>
<dbReference type="GO" id="GO:0005886">
    <property type="term" value="C:plasma membrane"/>
    <property type="evidence" value="ECO:0007669"/>
    <property type="project" value="InterPro"/>
</dbReference>
<dbReference type="InterPro" id="IPR043202">
    <property type="entry name" value="Band-7_stomatin-like"/>
</dbReference>
<dbReference type="SUPFAM" id="SSF117892">
    <property type="entry name" value="Band 7/SPFH domain"/>
    <property type="match status" value="1"/>
</dbReference>
<dbReference type="PANTHER" id="PTHR10264">
    <property type="entry name" value="BAND 7 PROTEIN-RELATED"/>
    <property type="match status" value="1"/>
</dbReference>
<reference evidence="4" key="1">
    <citation type="submission" date="2018-05" db="EMBL/GenBank/DDBJ databases">
        <authorList>
            <person name="Lanie J.A."/>
            <person name="Ng W.-L."/>
            <person name="Kazmierczak K.M."/>
            <person name="Andrzejewski T.M."/>
            <person name="Davidsen T.M."/>
            <person name="Wayne K.J."/>
            <person name="Tettelin H."/>
            <person name="Glass J.I."/>
            <person name="Rusch D."/>
            <person name="Podicherti R."/>
            <person name="Tsui H.-C.T."/>
            <person name="Winkler M.E."/>
        </authorList>
    </citation>
    <scope>NUCLEOTIDE SEQUENCE</scope>
</reference>
<dbReference type="SMART" id="SM00244">
    <property type="entry name" value="PHB"/>
    <property type="match status" value="1"/>
</dbReference>
<feature type="domain" description="Band 7" evidence="3">
    <location>
        <begin position="32"/>
        <end position="182"/>
    </location>
</feature>
<feature type="non-terminal residue" evidence="4">
    <location>
        <position position="182"/>
    </location>
</feature>
<dbReference type="EMBL" id="UINC01051914">
    <property type="protein sequence ID" value="SVB66635.1"/>
    <property type="molecule type" value="Genomic_DNA"/>
</dbReference>
<evidence type="ECO:0000313" key="4">
    <source>
        <dbReference type="EMBL" id="SVB66635.1"/>
    </source>
</evidence>
<dbReference type="PANTHER" id="PTHR10264:SF19">
    <property type="entry name" value="AT06885P-RELATED"/>
    <property type="match status" value="1"/>
</dbReference>
<dbReference type="Gene3D" id="3.30.479.30">
    <property type="entry name" value="Band 7 domain"/>
    <property type="match status" value="1"/>
</dbReference>
<keyword evidence="2" id="KW-0812">Transmembrane</keyword>
<sequence length="182" mass="20480">MEYSSTPMFGEIDFLLAFAGVLAIVVLSAILKCVKIVKQAECMVIERFGKYDRTLSAGLNFIIPVMDRPRPIHQRIFRKDTDGNVNVMDIESAKIDLREQVYHYAKENVTTKDNENIQITAGLFFQICDATKAVYEVASLPDALGELYMTSLRNVVGKLDLNECLASREKISSELHQVLDEA</sequence>
<organism evidence="4">
    <name type="scientific">marine metagenome</name>
    <dbReference type="NCBI Taxonomy" id="408172"/>
    <lineage>
        <taxon>unclassified sequences</taxon>
        <taxon>metagenomes</taxon>
        <taxon>ecological metagenomes</taxon>
    </lineage>
</organism>
<dbReference type="AlphaFoldDB" id="A0A382FVP7"/>
<accession>A0A382FVP7</accession>
<keyword evidence="2" id="KW-0472">Membrane</keyword>
<proteinExistence type="inferred from homology"/>
<protein>
    <recommendedName>
        <fullName evidence="3">Band 7 domain-containing protein</fullName>
    </recommendedName>
</protein>
<evidence type="ECO:0000256" key="2">
    <source>
        <dbReference type="SAM" id="Phobius"/>
    </source>
</evidence>
<dbReference type="InterPro" id="IPR001107">
    <property type="entry name" value="Band_7"/>
</dbReference>
<evidence type="ECO:0000259" key="3">
    <source>
        <dbReference type="SMART" id="SM00244"/>
    </source>
</evidence>